<feature type="chain" id="PRO_5018689018" description="Transporter" evidence="1">
    <location>
        <begin position="19"/>
        <end position="248"/>
    </location>
</feature>
<dbReference type="OrthoDB" id="976477at2"/>
<keyword evidence="1" id="KW-0732">Signal</keyword>
<evidence type="ECO:0000313" key="2">
    <source>
        <dbReference type="EMBL" id="AZQ63285.1"/>
    </source>
</evidence>
<accession>A0A3Q9FS58</accession>
<protein>
    <recommendedName>
        <fullName evidence="4">Transporter</fullName>
    </recommendedName>
</protein>
<dbReference type="KEGG" id="fll:EI427_13845"/>
<dbReference type="RefSeq" id="WP_126615625.1">
    <property type="nucleotide sequence ID" value="NZ_CP034562.1"/>
</dbReference>
<dbReference type="EMBL" id="CP034562">
    <property type="protein sequence ID" value="AZQ63285.1"/>
    <property type="molecule type" value="Genomic_DNA"/>
</dbReference>
<proteinExistence type="predicted"/>
<sequence>MKILFICLLLLISSITFAQDEEIDASKPTNFYTQINNQLEYNSRKSGGNVMGYRAEIIYSPSEAHLILAEIPLMYNDQTEKFGLGDFRARYFYLPYKNYDKFFGAFGPSVDVFAPTGSFENGLGTSSWLVQPGVTAGLMIADWIQAFPILSYQYTSVPTADQIPTEFKEAQHGISFQVITPIIFSEKFFMQVTPIYTASNLTKTRQDRYIQEVFAQYAITPKLQTSVFYRGVFEDEDHTVRLGCVVFL</sequence>
<keyword evidence="3" id="KW-1185">Reference proteome</keyword>
<dbReference type="Proteomes" id="UP000267268">
    <property type="component" value="Chromosome 1"/>
</dbReference>
<evidence type="ECO:0008006" key="4">
    <source>
        <dbReference type="Google" id="ProtNLM"/>
    </source>
</evidence>
<reference evidence="2 3" key="1">
    <citation type="submission" date="2018-12" db="EMBL/GenBank/DDBJ databases">
        <title>Flammeovirga pectinis sp. nov., isolated from the gut of the Korean scallop, Patinopecten yessoensis.</title>
        <authorList>
            <person name="Bae J.-W."/>
            <person name="Jeong Y.-S."/>
            <person name="Kang W."/>
        </authorList>
    </citation>
    <scope>NUCLEOTIDE SEQUENCE [LARGE SCALE GENOMIC DNA]</scope>
    <source>
        <strain evidence="2 3">L12M1</strain>
    </source>
</reference>
<gene>
    <name evidence="2" type="ORF">EI427_13845</name>
</gene>
<dbReference type="AlphaFoldDB" id="A0A3Q9FS58"/>
<evidence type="ECO:0000313" key="3">
    <source>
        <dbReference type="Proteomes" id="UP000267268"/>
    </source>
</evidence>
<organism evidence="2 3">
    <name type="scientific">Flammeovirga pectinis</name>
    <dbReference type="NCBI Taxonomy" id="2494373"/>
    <lineage>
        <taxon>Bacteria</taxon>
        <taxon>Pseudomonadati</taxon>
        <taxon>Bacteroidota</taxon>
        <taxon>Cytophagia</taxon>
        <taxon>Cytophagales</taxon>
        <taxon>Flammeovirgaceae</taxon>
        <taxon>Flammeovirga</taxon>
    </lineage>
</organism>
<evidence type="ECO:0000256" key="1">
    <source>
        <dbReference type="SAM" id="SignalP"/>
    </source>
</evidence>
<name>A0A3Q9FS58_9BACT</name>
<feature type="signal peptide" evidence="1">
    <location>
        <begin position="1"/>
        <end position="18"/>
    </location>
</feature>